<dbReference type="STRING" id="981085.W9RLC4"/>
<dbReference type="EMBL" id="KE345243">
    <property type="protein sequence ID" value="EXB96518.1"/>
    <property type="molecule type" value="Genomic_DNA"/>
</dbReference>
<dbReference type="Proteomes" id="UP000030645">
    <property type="component" value="Unassembled WGS sequence"/>
</dbReference>
<evidence type="ECO:0000313" key="2">
    <source>
        <dbReference type="Proteomes" id="UP000030645"/>
    </source>
</evidence>
<proteinExistence type="predicted"/>
<sequence>MFLRSSDLDFWGSDGKLGFSKSKKTKRKRRKGSFFKILKFQFLMEDFQEENFSPHSSLSSFSSPNQDLLLMDAELWLMSEQRTQEILCTVQPNIMCDKRRKEVINYLRSLIIGYFGTEVLAFGSVPLKTYLPDGDIDITAFSHQHLVEDFAGEVCSILEREGDSEFQVKDVQYINAQVFLSWL</sequence>
<protein>
    <recommendedName>
        <fullName evidence="3">Polymerase nucleotidyl transferase domain-containing protein</fullName>
    </recommendedName>
</protein>
<evidence type="ECO:0000313" key="1">
    <source>
        <dbReference type="EMBL" id="EXB96518.1"/>
    </source>
</evidence>
<dbReference type="Gene3D" id="3.30.460.10">
    <property type="entry name" value="Beta Polymerase, domain 2"/>
    <property type="match status" value="1"/>
</dbReference>
<accession>W9RLC4</accession>
<dbReference type="PANTHER" id="PTHR45979:SF6">
    <property type="entry name" value="NUCLEOTIDYLTRANSFERASE DOMAIN PROTEIN"/>
    <property type="match status" value="1"/>
</dbReference>
<dbReference type="eggNOG" id="KOG1906">
    <property type="taxonomic scope" value="Eukaryota"/>
</dbReference>
<evidence type="ECO:0008006" key="3">
    <source>
        <dbReference type="Google" id="ProtNLM"/>
    </source>
</evidence>
<name>W9RLC4_9ROSA</name>
<gene>
    <name evidence="1" type="ORF">L484_011228</name>
</gene>
<keyword evidence="2" id="KW-1185">Reference proteome</keyword>
<dbReference type="InterPro" id="IPR043519">
    <property type="entry name" value="NT_sf"/>
</dbReference>
<reference evidence="2" key="1">
    <citation type="submission" date="2013-01" db="EMBL/GenBank/DDBJ databases">
        <title>Draft Genome Sequence of a Mulberry Tree, Morus notabilis C.K. Schneid.</title>
        <authorList>
            <person name="He N."/>
            <person name="Zhao S."/>
        </authorList>
    </citation>
    <scope>NUCLEOTIDE SEQUENCE</scope>
</reference>
<dbReference type="InterPro" id="IPR058921">
    <property type="entry name" value="PAP/OAS1-rel"/>
</dbReference>
<dbReference type="PANTHER" id="PTHR45979">
    <property type="entry name" value="PAP/OAS1 SUBSTRATE-BINDING DOMAIN SUPERFAMILY"/>
    <property type="match status" value="1"/>
</dbReference>
<dbReference type="AlphaFoldDB" id="W9RLC4"/>
<dbReference type="SUPFAM" id="SSF81301">
    <property type="entry name" value="Nucleotidyltransferase"/>
    <property type="match status" value="1"/>
</dbReference>
<organism evidence="1 2">
    <name type="scientific">Morus notabilis</name>
    <dbReference type="NCBI Taxonomy" id="981085"/>
    <lineage>
        <taxon>Eukaryota</taxon>
        <taxon>Viridiplantae</taxon>
        <taxon>Streptophyta</taxon>
        <taxon>Embryophyta</taxon>
        <taxon>Tracheophyta</taxon>
        <taxon>Spermatophyta</taxon>
        <taxon>Magnoliopsida</taxon>
        <taxon>eudicotyledons</taxon>
        <taxon>Gunneridae</taxon>
        <taxon>Pentapetalae</taxon>
        <taxon>rosids</taxon>
        <taxon>fabids</taxon>
        <taxon>Rosales</taxon>
        <taxon>Moraceae</taxon>
        <taxon>Moreae</taxon>
        <taxon>Morus</taxon>
    </lineage>
</organism>